<dbReference type="Pfam" id="PF00162">
    <property type="entry name" value="PGK"/>
    <property type="match status" value="1"/>
</dbReference>
<evidence type="ECO:0000256" key="10">
    <source>
        <dbReference type="RuleBase" id="RU000532"/>
    </source>
</evidence>
<evidence type="ECO:0000313" key="12">
    <source>
        <dbReference type="Proteomes" id="UP000277582"/>
    </source>
</evidence>
<evidence type="ECO:0000256" key="4">
    <source>
        <dbReference type="ARBA" id="ARBA00016471"/>
    </source>
</evidence>
<accession>A0A3R9X5X2</accession>
<dbReference type="GO" id="GO:0006096">
    <property type="term" value="P:glycolytic process"/>
    <property type="evidence" value="ECO:0007669"/>
    <property type="project" value="InterPro"/>
</dbReference>
<reference evidence="11 12" key="1">
    <citation type="submission" date="2018-10" db="EMBL/GenBank/DDBJ databases">
        <title>Co-occurring genomic capacity for anaerobic methane metabolism and dissimilatory sulfite reduction discovered in the Korarchaeota.</title>
        <authorList>
            <person name="Mckay L.J."/>
            <person name="Dlakic M."/>
            <person name="Fields M.W."/>
            <person name="Delmont T.O."/>
            <person name="Eren A.M."/>
            <person name="Jay Z.J."/>
            <person name="Klingelsmith K.B."/>
            <person name="Rusch D.B."/>
            <person name="Inskeep W.P."/>
        </authorList>
    </citation>
    <scope>NUCLEOTIDE SEQUENCE [LARGE SCALE GENOMIC DNA]</scope>
    <source>
        <strain evidence="11 12">MDKW</strain>
    </source>
</reference>
<dbReference type="FunFam" id="3.40.50.1260:FF:000006">
    <property type="entry name" value="Phosphoglycerate kinase"/>
    <property type="match status" value="1"/>
</dbReference>
<dbReference type="PRINTS" id="PR00477">
    <property type="entry name" value="PHGLYCKINASE"/>
</dbReference>
<dbReference type="GO" id="GO:0006094">
    <property type="term" value="P:gluconeogenesis"/>
    <property type="evidence" value="ECO:0007669"/>
    <property type="project" value="TreeGrafter"/>
</dbReference>
<dbReference type="GO" id="GO:0043531">
    <property type="term" value="F:ADP binding"/>
    <property type="evidence" value="ECO:0007669"/>
    <property type="project" value="TreeGrafter"/>
</dbReference>
<dbReference type="PROSITE" id="PS00111">
    <property type="entry name" value="PGLYCERATE_KINASE"/>
    <property type="match status" value="1"/>
</dbReference>
<dbReference type="Gene3D" id="3.40.50.1260">
    <property type="entry name" value="Phosphoglycerate kinase, N-terminal domain"/>
    <property type="match status" value="2"/>
</dbReference>
<keyword evidence="5 10" id="KW-0808">Transferase</keyword>
<dbReference type="InterPro" id="IPR015911">
    <property type="entry name" value="Phosphoglycerate_kinase_CS"/>
</dbReference>
<dbReference type="InterPro" id="IPR015824">
    <property type="entry name" value="Phosphoglycerate_kinase_N"/>
</dbReference>
<comment type="similarity">
    <text evidence="2 10">Belongs to the phosphoglycerate kinase family.</text>
</comment>
<dbReference type="EMBL" id="RCOS01000062">
    <property type="protein sequence ID" value="RSN76157.1"/>
    <property type="molecule type" value="Genomic_DNA"/>
</dbReference>
<evidence type="ECO:0000256" key="1">
    <source>
        <dbReference type="ARBA" id="ARBA00000642"/>
    </source>
</evidence>
<keyword evidence="6" id="KW-0547">Nucleotide-binding</keyword>
<sequence>MPIKDIPTLDDIDVSGKRVFLRVDLNVPVGKNGEILDTEKFKDAVDTLKEIVSAGSSVVVATHQGRPGSSDFISTEQHAKYLSEFSGINVEHVDDVMSKWVRDRISSMKPGEVIMLENLRIISEENEELSVDKLLRTHFVRRLGPLFDVYVNDAFQTIHRGHPSLVAFPYIKPSAAGRLMERMLKELWEIDSIKGKRVFLLGGSKVEDKLKVSIYALRHGKVDEVLSGGLLGILLAMAAGHSAGKSAEIIDDLDILLPAAKELLSSYKDRVFYPVDFVVTQNGKKNIVPVYSVPKDAKIVDIGPGTVEIYKERMADSDLVIANGPMGIFEDPEFRYGTMELIKAAKDMKGEFVFCGGHLSSAARMLDMKNSRIYTAGGATLYSLAGMPLPALDALREGSKRAH</sequence>
<dbReference type="EC" id="2.7.2.3" evidence="3 10"/>
<feature type="binding site" evidence="9">
    <location>
        <position position="209"/>
    </location>
    <ligand>
        <name>ATP</name>
        <dbReference type="ChEBI" id="CHEBI:30616"/>
    </ligand>
</feature>
<organism evidence="11 12">
    <name type="scientific">Candidatus Methanodesulfokora washburnensis</name>
    <dbReference type="NCBI Taxonomy" id="2478471"/>
    <lineage>
        <taxon>Archaea</taxon>
        <taxon>Thermoproteota</taxon>
        <taxon>Candidatus Korarchaeia</taxon>
        <taxon>Candidatus Korarchaeia incertae sedis</taxon>
        <taxon>Candidatus Methanodesulfokora</taxon>
    </lineage>
</organism>
<dbReference type="GO" id="GO:0005829">
    <property type="term" value="C:cytosol"/>
    <property type="evidence" value="ECO:0007669"/>
    <property type="project" value="TreeGrafter"/>
</dbReference>
<comment type="caution">
    <text evidence="11">The sequence shown here is derived from an EMBL/GenBank/DDBJ whole genome shotgun (WGS) entry which is preliminary data.</text>
</comment>
<dbReference type="GO" id="GO:0004618">
    <property type="term" value="F:phosphoglycerate kinase activity"/>
    <property type="evidence" value="ECO:0007669"/>
    <property type="project" value="UniProtKB-EC"/>
</dbReference>
<evidence type="ECO:0000256" key="5">
    <source>
        <dbReference type="ARBA" id="ARBA00022679"/>
    </source>
</evidence>
<dbReference type="PIRSF" id="PIRSF000724">
    <property type="entry name" value="Pgk"/>
    <property type="match status" value="1"/>
</dbReference>
<dbReference type="SUPFAM" id="SSF53748">
    <property type="entry name" value="Phosphoglycerate kinase"/>
    <property type="match status" value="1"/>
</dbReference>
<evidence type="ECO:0000256" key="3">
    <source>
        <dbReference type="ARBA" id="ARBA00013061"/>
    </source>
</evidence>
<gene>
    <name evidence="11" type="primary">pgk</name>
    <name evidence="11" type="ORF">D6D85_04170</name>
</gene>
<dbReference type="OrthoDB" id="6575at2157"/>
<dbReference type="InterPro" id="IPR001576">
    <property type="entry name" value="Phosphoglycerate_kinase"/>
</dbReference>
<keyword evidence="12" id="KW-1185">Reference proteome</keyword>
<evidence type="ECO:0000256" key="6">
    <source>
        <dbReference type="ARBA" id="ARBA00022741"/>
    </source>
</evidence>
<dbReference type="PANTHER" id="PTHR11406:SF23">
    <property type="entry name" value="PHOSPHOGLYCERATE KINASE 1, CHLOROPLASTIC-RELATED"/>
    <property type="match status" value="1"/>
</dbReference>
<dbReference type="Proteomes" id="UP000277582">
    <property type="component" value="Unassembled WGS sequence"/>
</dbReference>
<proteinExistence type="inferred from homology"/>
<comment type="catalytic activity">
    <reaction evidence="1 10">
        <text>(2R)-3-phosphoglycerate + ATP = (2R)-3-phospho-glyceroyl phosphate + ADP</text>
        <dbReference type="Rhea" id="RHEA:14801"/>
        <dbReference type="ChEBI" id="CHEBI:30616"/>
        <dbReference type="ChEBI" id="CHEBI:57604"/>
        <dbReference type="ChEBI" id="CHEBI:58272"/>
        <dbReference type="ChEBI" id="CHEBI:456216"/>
        <dbReference type="EC" id="2.7.2.3"/>
    </reaction>
</comment>
<dbReference type="PANTHER" id="PTHR11406">
    <property type="entry name" value="PHOSPHOGLYCERATE KINASE"/>
    <property type="match status" value="1"/>
</dbReference>
<dbReference type="RefSeq" id="WP_125670780.1">
    <property type="nucleotide sequence ID" value="NZ_RCOS01000062.1"/>
</dbReference>
<keyword evidence="7 10" id="KW-0418">Kinase</keyword>
<name>A0A3R9X5X2_9CREN</name>
<evidence type="ECO:0000256" key="8">
    <source>
        <dbReference type="ARBA" id="ARBA00022840"/>
    </source>
</evidence>
<evidence type="ECO:0000256" key="9">
    <source>
        <dbReference type="PIRSR" id="PIRSR000724-2"/>
    </source>
</evidence>
<feature type="binding site" evidence="9">
    <location>
        <position position="330"/>
    </location>
    <ligand>
        <name>ATP</name>
        <dbReference type="ChEBI" id="CHEBI:30616"/>
    </ligand>
</feature>
<keyword evidence="8 9" id="KW-0067">ATP-binding</keyword>
<dbReference type="GO" id="GO:0005524">
    <property type="term" value="F:ATP binding"/>
    <property type="evidence" value="ECO:0007669"/>
    <property type="project" value="UniProtKB-KW"/>
</dbReference>
<evidence type="ECO:0000313" key="11">
    <source>
        <dbReference type="EMBL" id="RSN76157.1"/>
    </source>
</evidence>
<dbReference type="AlphaFoldDB" id="A0A3R9X5X2"/>
<evidence type="ECO:0000256" key="7">
    <source>
        <dbReference type="ARBA" id="ARBA00022777"/>
    </source>
</evidence>
<protein>
    <recommendedName>
        <fullName evidence="4 10">Phosphoglycerate kinase</fullName>
        <ecNumber evidence="3 10">2.7.2.3</ecNumber>
    </recommendedName>
</protein>
<dbReference type="InterPro" id="IPR036043">
    <property type="entry name" value="Phosphoglycerate_kinase_sf"/>
</dbReference>
<evidence type="ECO:0000256" key="2">
    <source>
        <dbReference type="ARBA" id="ARBA00008982"/>
    </source>
</evidence>